<accession>A0A1F6D3S6</accession>
<dbReference type="PANTHER" id="PTHR20881:SF0">
    <property type="entry name" value="3-METHYL-2-OXOBUTANOATE HYDROXYMETHYLTRANSFERASE"/>
    <property type="match status" value="1"/>
</dbReference>
<keyword evidence="7 10" id="KW-0479">Metal-binding</keyword>
<keyword evidence="4 7" id="KW-0566">Pantothenate biosynthesis</keyword>
<feature type="binding site" evidence="7 10">
    <location>
        <position position="85"/>
    </location>
    <ligand>
        <name>Mg(2+)</name>
        <dbReference type="ChEBI" id="CHEBI:18420"/>
    </ligand>
</feature>
<sequence length="279" mass="30553">MGSRVTPDTLLAMKQRGEPIAMLTCYDYPTALQQEAADVDIIFIGDSVGINILGYEGPQQVTMEDMIHHTRAVRRGVKKALLVSDMPYGAYATPDQAARNALRLVEAGAEAVKLEGGLEVVGCVASILARGIPVIGHVGHTPQSREGGRAVFGDRADEALAVFESARALTEAGIIAIVLECIPERVAEIITKALSVPTIGIGSGRNCDGQVLVTPDMLGWNRTPYRFVKYYADLAAVTRKAFSDYVTDIKTRKFPSDEHRFRVKSEELQKFRELMNRFK</sequence>
<dbReference type="GO" id="GO:0032259">
    <property type="term" value="P:methylation"/>
    <property type="evidence" value="ECO:0007669"/>
    <property type="project" value="UniProtKB-KW"/>
</dbReference>
<keyword evidence="7 10" id="KW-0460">Magnesium</keyword>
<dbReference type="HAMAP" id="MF_00156">
    <property type="entry name" value="PanB"/>
    <property type="match status" value="1"/>
</dbReference>
<dbReference type="NCBIfam" id="NF001452">
    <property type="entry name" value="PRK00311.1"/>
    <property type="match status" value="1"/>
</dbReference>
<comment type="catalytic activity">
    <reaction evidence="7">
        <text>(6R)-5,10-methylene-5,6,7,8-tetrahydrofolate + 3-methyl-2-oxobutanoate + H2O = 2-dehydropantoate + (6S)-5,6,7,8-tetrahydrofolate</text>
        <dbReference type="Rhea" id="RHEA:11824"/>
        <dbReference type="ChEBI" id="CHEBI:11561"/>
        <dbReference type="ChEBI" id="CHEBI:11851"/>
        <dbReference type="ChEBI" id="CHEBI:15377"/>
        <dbReference type="ChEBI" id="CHEBI:15636"/>
        <dbReference type="ChEBI" id="CHEBI:57453"/>
        <dbReference type="EC" id="2.1.2.11"/>
    </reaction>
</comment>
<feature type="active site" description="Proton acceptor" evidence="7 8">
    <location>
        <position position="180"/>
    </location>
</feature>
<dbReference type="Pfam" id="PF02548">
    <property type="entry name" value="Pantoate_transf"/>
    <property type="match status" value="1"/>
</dbReference>
<comment type="pathway">
    <text evidence="1 7">Cofactor biosynthesis; (R)-pantothenate biosynthesis; (R)-pantoate from 3-methyl-2-oxobutanoate: step 1/2.</text>
</comment>
<evidence type="ECO:0000256" key="8">
    <source>
        <dbReference type="PIRSR" id="PIRSR000388-1"/>
    </source>
</evidence>
<evidence type="ECO:0000256" key="6">
    <source>
        <dbReference type="ARBA" id="ARBA00056497"/>
    </source>
</evidence>
<dbReference type="InterPro" id="IPR003700">
    <property type="entry name" value="Pantoate_hydroxy_MeTrfase"/>
</dbReference>
<keyword evidence="11" id="KW-0489">Methyltransferase</keyword>
<comment type="subcellular location">
    <subcellularLocation>
        <location evidence="7">Cytoplasm</location>
    </subcellularLocation>
</comment>
<evidence type="ECO:0000256" key="7">
    <source>
        <dbReference type="HAMAP-Rule" id="MF_00156"/>
    </source>
</evidence>
<dbReference type="UniPathway" id="UPA00028">
    <property type="reaction ID" value="UER00003"/>
</dbReference>
<dbReference type="InterPro" id="IPR015813">
    <property type="entry name" value="Pyrv/PenolPyrv_kinase-like_dom"/>
</dbReference>
<comment type="subunit">
    <text evidence="3 7">Homodecamer; pentamer of dimers.</text>
</comment>
<evidence type="ECO:0000256" key="10">
    <source>
        <dbReference type="PIRSR" id="PIRSR000388-3"/>
    </source>
</evidence>
<feature type="binding site" evidence="7 10">
    <location>
        <position position="46"/>
    </location>
    <ligand>
        <name>Mg(2+)</name>
        <dbReference type="ChEBI" id="CHEBI:18420"/>
    </ligand>
</feature>
<dbReference type="SUPFAM" id="SSF51621">
    <property type="entry name" value="Phosphoenolpyruvate/pyruvate domain"/>
    <property type="match status" value="1"/>
</dbReference>
<gene>
    <name evidence="7" type="primary">panB</name>
    <name evidence="11" type="ORF">A3F84_07760</name>
</gene>
<feature type="binding site" evidence="7 9">
    <location>
        <position position="85"/>
    </location>
    <ligand>
        <name>3-methyl-2-oxobutanoate</name>
        <dbReference type="ChEBI" id="CHEBI:11851"/>
    </ligand>
</feature>
<dbReference type="GO" id="GO:0003864">
    <property type="term" value="F:3-methyl-2-oxobutanoate hydroxymethyltransferase activity"/>
    <property type="evidence" value="ECO:0007669"/>
    <property type="project" value="UniProtKB-UniRule"/>
</dbReference>
<dbReference type="EC" id="2.1.2.11" evidence="7"/>
<name>A0A1F6D3S6_HANXR</name>
<dbReference type="EMBL" id="MFKF01000049">
    <property type="protein sequence ID" value="OGG56076.1"/>
    <property type="molecule type" value="Genomic_DNA"/>
</dbReference>
<feature type="binding site" evidence="7 10">
    <location>
        <position position="115"/>
    </location>
    <ligand>
        <name>Mg(2+)</name>
        <dbReference type="ChEBI" id="CHEBI:18420"/>
    </ligand>
</feature>
<comment type="caution">
    <text evidence="11">The sequence shown here is derived from an EMBL/GenBank/DDBJ whole genome shotgun (WGS) entry which is preliminary data.</text>
</comment>
<keyword evidence="5 7" id="KW-0808">Transferase</keyword>
<dbReference type="GO" id="GO:0005737">
    <property type="term" value="C:cytoplasm"/>
    <property type="evidence" value="ECO:0007669"/>
    <property type="project" value="UniProtKB-SubCell"/>
</dbReference>
<evidence type="ECO:0000256" key="4">
    <source>
        <dbReference type="ARBA" id="ARBA00022655"/>
    </source>
</evidence>
<comment type="similarity">
    <text evidence="2 7">Belongs to the PanB family.</text>
</comment>
<dbReference type="AlphaFoldDB" id="A0A1F6D3S6"/>
<comment type="function">
    <text evidence="6 7">Catalyzes the reversible reaction in which hydroxymethyl group from 5,10-methylenetetrahydrofolate is transferred onto alpha-ketoisovalerate to form ketopantoate.</text>
</comment>
<dbReference type="InterPro" id="IPR040442">
    <property type="entry name" value="Pyrv_kinase-like_dom_sf"/>
</dbReference>
<evidence type="ECO:0000256" key="3">
    <source>
        <dbReference type="ARBA" id="ARBA00011424"/>
    </source>
</evidence>
<evidence type="ECO:0000256" key="1">
    <source>
        <dbReference type="ARBA" id="ARBA00005033"/>
    </source>
</evidence>
<evidence type="ECO:0000313" key="12">
    <source>
        <dbReference type="Proteomes" id="UP000178606"/>
    </source>
</evidence>
<evidence type="ECO:0000313" key="11">
    <source>
        <dbReference type="EMBL" id="OGG56076.1"/>
    </source>
</evidence>
<reference evidence="11 12" key="1">
    <citation type="journal article" date="2016" name="Nat. Commun.">
        <title>Thousands of microbial genomes shed light on interconnected biogeochemical processes in an aquifer system.</title>
        <authorList>
            <person name="Anantharaman K."/>
            <person name="Brown C.T."/>
            <person name="Hug L.A."/>
            <person name="Sharon I."/>
            <person name="Castelle C.J."/>
            <person name="Probst A.J."/>
            <person name="Thomas B.C."/>
            <person name="Singh A."/>
            <person name="Wilkins M.J."/>
            <person name="Karaoz U."/>
            <person name="Brodie E.L."/>
            <person name="Williams K.H."/>
            <person name="Hubbard S.S."/>
            <person name="Banfield J.F."/>
        </authorList>
    </citation>
    <scope>NUCLEOTIDE SEQUENCE [LARGE SCALE GENOMIC DNA]</scope>
    <source>
        <strain evidence="12">RIFCSPLOWO2_12_FULL_64_10</strain>
    </source>
</reference>
<dbReference type="Proteomes" id="UP000178606">
    <property type="component" value="Unassembled WGS sequence"/>
</dbReference>
<dbReference type="FunFam" id="3.20.20.60:FF:000003">
    <property type="entry name" value="3-methyl-2-oxobutanoate hydroxymethyltransferase"/>
    <property type="match status" value="1"/>
</dbReference>
<comment type="cofactor">
    <cofactor evidence="7 10">
        <name>Mg(2+)</name>
        <dbReference type="ChEBI" id="CHEBI:18420"/>
    </cofactor>
    <text evidence="7 10">Binds 1 Mg(2+) ion per subunit.</text>
</comment>
<feature type="binding site" evidence="7 9">
    <location>
        <position position="113"/>
    </location>
    <ligand>
        <name>3-methyl-2-oxobutanoate</name>
        <dbReference type="ChEBI" id="CHEBI:11851"/>
    </ligand>
</feature>
<keyword evidence="7" id="KW-0963">Cytoplasm</keyword>
<proteinExistence type="inferred from homology"/>
<feature type="binding site" evidence="7 9">
    <location>
        <begin position="46"/>
        <end position="47"/>
    </location>
    <ligand>
        <name>3-methyl-2-oxobutanoate</name>
        <dbReference type="ChEBI" id="CHEBI:11851"/>
    </ligand>
</feature>
<evidence type="ECO:0000256" key="9">
    <source>
        <dbReference type="PIRSR" id="PIRSR000388-2"/>
    </source>
</evidence>
<dbReference type="GO" id="GO:0008168">
    <property type="term" value="F:methyltransferase activity"/>
    <property type="evidence" value="ECO:0007669"/>
    <property type="project" value="UniProtKB-KW"/>
</dbReference>
<dbReference type="GO" id="GO:0000287">
    <property type="term" value="F:magnesium ion binding"/>
    <property type="evidence" value="ECO:0007669"/>
    <property type="project" value="TreeGrafter"/>
</dbReference>
<dbReference type="PIRSF" id="PIRSF000388">
    <property type="entry name" value="Pantoate_hydroxy_MeTrfase"/>
    <property type="match status" value="1"/>
</dbReference>
<dbReference type="NCBIfam" id="TIGR00222">
    <property type="entry name" value="panB"/>
    <property type="match status" value="1"/>
</dbReference>
<dbReference type="CDD" id="cd06557">
    <property type="entry name" value="KPHMT-like"/>
    <property type="match status" value="1"/>
</dbReference>
<organism evidence="11 12">
    <name type="scientific">Handelsmanbacteria sp. (strain RIFCSPLOWO2_12_FULL_64_10)</name>
    <dbReference type="NCBI Taxonomy" id="1817868"/>
    <lineage>
        <taxon>Bacteria</taxon>
        <taxon>Candidatus Handelsmaniibacteriota</taxon>
    </lineage>
</organism>
<evidence type="ECO:0000256" key="2">
    <source>
        <dbReference type="ARBA" id="ARBA00008676"/>
    </source>
</evidence>
<dbReference type="Gene3D" id="3.20.20.60">
    <property type="entry name" value="Phosphoenolpyruvate-binding domains"/>
    <property type="match status" value="1"/>
</dbReference>
<dbReference type="GO" id="GO:0015940">
    <property type="term" value="P:pantothenate biosynthetic process"/>
    <property type="evidence" value="ECO:0007669"/>
    <property type="project" value="UniProtKB-UniRule"/>
</dbReference>
<evidence type="ECO:0000256" key="5">
    <source>
        <dbReference type="ARBA" id="ARBA00022679"/>
    </source>
</evidence>
<protein>
    <recommendedName>
        <fullName evidence="7">3-methyl-2-oxobutanoate hydroxymethyltransferase</fullName>
        <ecNumber evidence="7">2.1.2.11</ecNumber>
    </recommendedName>
    <alternativeName>
        <fullName evidence="7">Ketopantoate hydroxymethyltransferase</fullName>
        <shortName evidence="7">KPHMT</shortName>
    </alternativeName>
</protein>
<dbReference type="PANTHER" id="PTHR20881">
    <property type="entry name" value="3-METHYL-2-OXOBUTANOATE HYDROXYMETHYLTRANSFERASE"/>
    <property type="match status" value="1"/>
</dbReference>